<feature type="transmembrane region" description="Helical" evidence="14">
    <location>
        <begin position="581"/>
        <end position="600"/>
    </location>
</feature>
<evidence type="ECO:0000259" key="16">
    <source>
        <dbReference type="PROSITE" id="PS51278"/>
    </source>
</evidence>
<evidence type="ECO:0000256" key="3">
    <source>
        <dbReference type="ARBA" id="ARBA00008130"/>
    </source>
</evidence>
<dbReference type="InterPro" id="IPR027359">
    <property type="entry name" value="Volt_channel_dom_sf"/>
</dbReference>
<feature type="domain" description="Glutamine amidotransferase type-2" evidence="16">
    <location>
        <begin position="254"/>
        <end position="470"/>
    </location>
</feature>
<dbReference type="SUPFAM" id="SSF81324">
    <property type="entry name" value="Voltage-gated potassium channels"/>
    <property type="match status" value="1"/>
</dbReference>
<keyword evidence="10 14" id="KW-1133">Transmembrane helix</keyword>
<feature type="transmembrane region" description="Helical" evidence="14">
    <location>
        <begin position="679"/>
        <end position="702"/>
    </location>
</feature>
<sequence length="1076" mass="121299">MDGKTWSPEVEDIEAMVTEVSKTSQSADVAEIALEKHRSSSKSMNLMVAATKSIEQKLEKRQEMVRSSQHEWWTYKFAHMTAWVVQILFSLASLLLLVLWIRHVHPEAYVVTFFVMVIAALAYLAKVTGMGDAVIGGRKVPIIRYIDWIATTPLMLFELCMIGGAEKHTFFMVIGCDLMMLTGGIVSAMIVPKKKVALKYLWFGSSVLFFCLMIAALQVDVANGTVKKRPPDVQQLFKRLEWLTIISWTGYPIVVLLGRAHAGLISKGMEDALLCMLDCISKIGMEGFVVVANLEDDVSKAIDTVKGTMGIAHTRWATHGKPSDINAHPHATTQSSIAVVHNGVIENHRALKEQLSGKGYQFISQTDTELLAHLVEDLKGQMGNASWLEVVATALLTVEVSRNQKRQMRGGAFGLQDLPSFRNVSSFRPSGSVPSSSIGSEMREETQVTDHLQNAIEKIEKESMRYKQRVLKPWLDEEGQPRWWRSRICIARWVQSQSFETCMGFVIFVNIVLMIIETNSDAACFPDYSSNIEGCSHHSRNKVWLQVCIILLQIIYTVECALRAYVELGDYLWNWWNQIDLWTAVLGWIAVALNSVNLNILRILRVLRLVRVGRLVISVPELYVLLSGLTTSFKPIFFGSIMLISVILVWSIIVVELLHPLNSEMQYVDCPHCSEGFKSVYVAALTLFSQIVAGDAWGSISIPLAQAHWWASPILFFIMMTVSLGVMNLILATVVEKAAEARENDQERKSRLQDEVRQKDMIELAVLCDRMDNDGSGTISLQELLDGYDSDQAIHEVMKRMNIDRDDMQTIFRGLDVDASGELDYVEFCHHLGSCKKQDPLMLSILTKYAVMEVRTLIEGEVMRVLREQTDMIRDQFDLLCKLPGCEATANELKQKSLARISPESRRRQSLRPRRQRESGGREYIRASLAEQASSSISSYHMRPGSKDNFHEQVETISESMSAVSKTFQGMQNQLETLLSNAEQLATELSENINAAENGALLPLPRVTEERDASESVEESIRPAATLRGFDQRFVELLRKVNHRSAREEALQKKLMDMMKSISSMLEEPHVVQHEL</sequence>
<keyword evidence="8" id="KW-0106">Calcium</keyword>
<evidence type="ECO:0000259" key="15">
    <source>
        <dbReference type="PROSITE" id="PS50222"/>
    </source>
</evidence>
<gene>
    <name evidence="17" type="ORF">CCMP2556_LOCUS1820</name>
</gene>
<evidence type="ECO:0000256" key="12">
    <source>
        <dbReference type="SAM" id="Coils"/>
    </source>
</evidence>
<evidence type="ECO:0000256" key="7">
    <source>
        <dbReference type="ARBA" id="ARBA00022692"/>
    </source>
</evidence>
<feature type="transmembrane region" description="Helical" evidence="14">
    <location>
        <begin position="714"/>
        <end position="735"/>
    </location>
</feature>
<dbReference type="Gene3D" id="1.10.287.70">
    <property type="match status" value="1"/>
</dbReference>
<feature type="coiled-coil region" evidence="12">
    <location>
        <begin position="442"/>
        <end position="469"/>
    </location>
</feature>
<feature type="region of interest" description="Disordered" evidence="13">
    <location>
        <begin position="897"/>
        <end position="924"/>
    </location>
</feature>
<dbReference type="Pfam" id="PF13522">
    <property type="entry name" value="GATase_6"/>
    <property type="match status" value="1"/>
</dbReference>
<evidence type="ECO:0000256" key="14">
    <source>
        <dbReference type="SAM" id="Phobius"/>
    </source>
</evidence>
<dbReference type="CDD" id="cd00051">
    <property type="entry name" value="EFh"/>
    <property type="match status" value="1"/>
</dbReference>
<dbReference type="Proteomes" id="UP001642484">
    <property type="component" value="Unassembled WGS sequence"/>
</dbReference>
<feature type="transmembrane region" description="Helical" evidence="14">
    <location>
        <begin position="543"/>
        <end position="566"/>
    </location>
</feature>
<dbReference type="InterPro" id="IPR017932">
    <property type="entry name" value="GATase_2_dom"/>
</dbReference>
<evidence type="ECO:0000256" key="5">
    <source>
        <dbReference type="ARBA" id="ARBA00022576"/>
    </source>
</evidence>
<dbReference type="InterPro" id="IPR018247">
    <property type="entry name" value="EF_Hand_1_Ca_BS"/>
</dbReference>
<keyword evidence="11 14" id="KW-0472">Membrane</keyword>
<evidence type="ECO:0000256" key="6">
    <source>
        <dbReference type="ARBA" id="ARBA00022679"/>
    </source>
</evidence>
<feature type="transmembrane region" description="Helical" evidence="14">
    <location>
        <begin position="170"/>
        <end position="191"/>
    </location>
</feature>
<organism evidence="17 18">
    <name type="scientific">Durusdinium trenchii</name>
    <dbReference type="NCBI Taxonomy" id="1381693"/>
    <lineage>
        <taxon>Eukaryota</taxon>
        <taxon>Sar</taxon>
        <taxon>Alveolata</taxon>
        <taxon>Dinophyceae</taxon>
        <taxon>Suessiales</taxon>
        <taxon>Symbiodiniaceae</taxon>
        <taxon>Durusdinium</taxon>
    </lineage>
</organism>
<dbReference type="Gene3D" id="1.10.238.10">
    <property type="entry name" value="EF-hand"/>
    <property type="match status" value="1"/>
</dbReference>
<evidence type="ECO:0000256" key="10">
    <source>
        <dbReference type="ARBA" id="ARBA00022989"/>
    </source>
</evidence>
<keyword evidence="12" id="KW-0175">Coiled coil</keyword>
<proteinExistence type="inferred from homology"/>
<feature type="transmembrane region" description="Helical" evidence="14">
    <location>
        <begin position="200"/>
        <end position="219"/>
    </location>
</feature>
<dbReference type="EC" id="2.6.1.16" evidence="4"/>
<comment type="caution">
    <text evidence="17">The sequence shown here is derived from an EMBL/GenBank/DDBJ whole genome shotgun (WGS) entry which is preliminary data.</text>
</comment>
<dbReference type="InterPro" id="IPR011992">
    <property type="entry name" value="EF-hand-dom_pair"/>
</dbReference>
<keyword evidence="9" id="KW-0315">Glutamine amidotransferase</keyword>
<evidence type="ECO:0000256" key="13">
    <source>
        <dbReference type="SAM" id="MobiDB-lite"/>
    </source>
</evidence>
<dbReference type="InterPro" id="IPR002048">
    <property type="entry name" value="EF_hand_dom"/>
</dbReference>
<feature type="transmembrane region" description="Helical" evidence="14">
    <location>
        <begin position="108"/>
        <end position="125"/>
    </location>
</feature>
<evidence type="ECO:0000313" key="18">
    <source>
        <dbReference type="Proteomes" id="UP001642484"/>
    </source>
</evidence>
<feature type="domain" description="EF-hand" evidence="15">
    <location>
        <begin position="803"/>
        <end position="838"/>
    </location>
</feature>
<feature type="transmembrane region" description="Helical" evidence="14">
    <location>
        <begin position="636"/>
        <end position="658"/>
    </location>
</feature>
<dbReference type="SMART" id="SM01021">
    <property type="entry name" value="Bac_rhodopsin"/>
    <property type="match status" value="1"/>
</dbReference>
<comment type="subcellular location">
    <subcellularLocation>
        <location evidence="2">Membrane</location>
        <topology evidence="2">Multi-pass membrane protein</topology>
    </subcellularLocation>
</comment>
<dbReference type="InterPro" id="IPR005821">
    <property type="entry name" value="Ion_trans_dom"/>
</dbReference>
<evidence type="ECO:0000256" key="4">
    <source>
        <dbReference type="ARBA" id="ARBA00012916"/>
    </source>
</evidence>
<dbReference type="SMART" id="SM00054">
    <property type="entry name" value="EFh"/>
    <property type="match status" value="2"/>
</dbReference>
<comment type="catalytic activity">
    <reaction evidence="1">
        <text>D-fructose 6-phosphate + L-glutamine = D-glucosamine 6-phosphate + L-glutamate</text>
        <dbReference type="Rhea" id="RHEA:13237"/>
        <dbReference type="ChEBI" id="CHEBI:29985"/>
        <dbReference type="ChEBI" id="CHEBI:58359"/>
        <dbReference type="ChEBI" id="CHEBI:58725"/>
        <dbReference type="ChEBI" id="CHEBI:61527"/>
        <dbReference type="EC" id="2.6.1.16"/>
    </reaction>
</comment>
<comment type="similarity">
    <text evidence="3">Belongs to the archaeal/bacterial/fungal opsin family.</text>
</comment>
<dbReference type="CDD" id="cd14965">
    <property type="entry name" value="7tm_Opsins_type1"/>
    <property type="match status" value="1"/>
</dbReference>
<dbReference type="Gene3D" id="1.20.120.350">
    <property type="entry name" value="Voltage-gated potassium channels. Chain C"/>
    <property type="match status" value="1"/>
</dbReference>
<dbReference type="Gene3D" id="1.20.1070.10">
    <property type="entry name" value="Rhodopsin 7-helix transmembrane proteins"/>
    <property type="match status" value="1"/>
</dbReference>
<evidence type="ECO:0000256" key="8">
    <source>
        <dbReference type="ARBA" id="ARBA00022837"/>
    </source>
</evidence>
<dbReference type="SUPFAM" id="SSF47473">
    <property type="entry name" value="EF-hand"/>
    <property type="match status" value="1"/>
</dbReference>
<evidence type="ECO:0000256" key="11">
    <source>
        <dbReference type="ARBA" id="ARBA00023136"/>
    </source>
</evidence>
<evidence type="ECO:0000256" key="1">
    <source>
        <dbReference type="ARBA" id="ARBA00001031"/>
    </source>
</evidence>
<dbReference type="EMBL" id="CAXAMN010000647">
    <property type="protein sequence ID" value="CAK8989856.1"/>
    <property type="molecule type" value="Genomic_DNA"/>
</dbReference>
<reference evidence="17 18" key="1">
    <citation type="submission" date="2024-02" db="EMBL/GenBank/DDBJ databases">
        <authorList>
            <person name="Chen Y."/>
            <person name="Shah S."/>
            <person name="Dougan E. K."/>
            <person name="Thang M."/>
            <person name="Chan C."/>
        </authorList>
    </citation>
    <scope>NUCLEOTIDE SEQUENCE [LARGE SCALE GENOMIC DNA]</scope>
</reference>
<dbReference type="PANTHER" id="PTHR10937:SF0">
    <property type="entry name" value="GLUTAMINE--FRUCTOSE-6-PHOSPHATE TRANSAMINASE (ISOMERIZING)"/>
    <property type="match status" value="1"/>
</dbReference>
<dbReference type="PROSITE" id="PS00018">
    <property type="entry name" value="EF_HAND_1"/>
    <property type="match status" value="2"/>
</dbReference>
<dbReference type="InterPro" id="IPR001425">
    <property type="entry name" value="Arc/bac/fun_rhodopsins"/>
</dbReference>
<dbReference type="Pfam" id="PF00520">
    <property type="entry name" value="Ion_trans"/>
    <property type="match status" value="1"/>
</dbReference>
<name>A0ABP0HK09_9DINO</name>
<evidence type="ECO:0000256" key="2">
    <source>
        <dbReference type="ARBA" id="ARBA00004141"/>
    </source>
</evidence>
<dbReference type="SUPFAM" id="SSF56235">
    <property type="entry name" value="N-terminal nucleophile aminohydrolases (Ntn hydrolases)"/>
    <property type="match status" value="1"/>
</dbReference>
<feature type="coiled-coil region" evidence="12">
    <location>
        <begin position="968"/>
        <end position="999"/>
    </location>
</feature>
<feature type="transmembrane region" description="Helical" evidence="14">
    <location>
        <begin position="612"/>
        <end position="630"/>
    </location>
</feature>
<dbReference type="Pfam" id="PF01036">
    <property type="entry name" value="Bac_rhodopsin"/>
    <property type="match status" value="1"/>
</dbReference>
<keyword evidence="7 14" id="KW-0812">Transmembrane</keyword>
<evidence type="ECO:0000313" key="17">
    <source>
        <dbReference type="EMBL" id="CAK8989856.1"/>
    </source>
</evidence>
<dbReference type="SUPFAM" id="SSF81321">
    <property type="entry name" value="Family A G protein-coupled receptor-like"/>
    <property type="match status" value="1"/>
</dbReference>
<accession>A0ABP0HK09</accession>
<feature type="transmembrane region" description="Helical" evidence="14">
    <location>
        <begin position="145"/>
        <end position="164"/>
    </location>
</feature>
<protein>
    <recommendedName>
        <fullName evidence="4">glutamine--fructose-6-phosphate transaminase (isomerizing)</fullName>
        <ecNumber evidence="4">2.6.1.16</ecNumber>
    </recommendedName>
</protein>
<dbReference type="PROSITE" id="PS50222">
    <property type="entry name" value="EF_HAND_2"/>
    <property type="match status" value="2"/>
</dbReference>
<dbReference type="PROSITE" id="PS51278">
    <property type="entry name" value="GATASE_TYPE_2"/>
    <property type="match status" value="1"/>
</dbReference>
<dbReference type="InterPro" id="IPR029055">
    <property type="entry name" value="Ntn_hydrolases_N"/>
</dbReference>
<evidence type="ECO:0000256" key="9">
    <source>
        <dbReference type="ARBA" id="ARBA00022962"/>
    </source>
</evidence>
<feature type="domain" description="EF-hand" evidence="15">
    <location>
        <begin position="759"/>
        <end position="794"/>
    </location>
</feature>
<dbReference type="PRINTS" id="PR00251">
    <property type="entry name" value="BACTRLOPSIN"/>
</dbReference>
<dbReference type="Gene3D" id="3.60.20.10">
    <property type="entry name" value="Glutamine Phosphoribosylpyrophosphate, subunit 1, domain 1"/>
    <property type="match status" value="1"/>
</dbReference>
<feature type="transmembrane region" description="Helical" evidence="14">
    <location>
        <begin position="82"/>
        <end position="102"/>
    </location>
</feature>
<keyword evidence="18" id="KW-1185">Reference proteome</keyword>
<keyword evidence="6" id="KW-0808">Transferase</keyword>
<dbReference type="PANTHER" id="PTHR10937">
    <property type="entry name" value="GLUCOSAMINE--FRUCTOSE-6-PHOSPHATE AMINOTRANSFERASE, ISOMERIZING"/>
    <property type="match status" value="1"/>
</dbReference>
<keyword evidence="5" id="KW-0032">Aminotransferase</keyword>